<evidence type="ECO:0000313" key="2">
    <source>
        <dbReference type="EMBL" id="MBC2593721.1"/>
    </source>
</evidence>
<reference evidence="2 3" key="1">
    <citation type="submission" date="2020-07" db="EMBL/GenBank/DDBJ databases">
        <authorList>
            <person name="Feng X."/>
        </authorList>
    </citation>
    <scope>NUCLEOTIDE SEQUENCE [LARGE SCALE GENOMIC DNA]</scope>
    <source>
        <strain evidence="2 3">JCM31066</strain>
    </source>
</reference>
<keyword evidence="3" id="KW-1185">Reference proteome</keyword>
<dbReference type="RefSeq" id="WP_185674721.1">
    <property type="nucleotide sequence ID" value="NZ_JACHVB010000014.1"/>
</dbReference>
<dbReference type="InterPro" id="IPR023214">
    <property type="entry name" value="HAD_sf"/>
</dbReference>
<dbReference type="Proteomes" id="UP000546464">
    <property type="component" value="Unassembled WGS sequence"/>
</dbReference>
<sequence length="185" mass="20539">MPPLNDKPESEPVESPAASESSPPSEEQEERLENFSEEFGRFFAHGHPDPSSWIGVGLDGTLAHCEGEIDPAHIGPPVADMVARVRDWTDRGHTVKVFTPRAASEEGRGQVEQWLREHELPELEVTCEKDLHMLEVWDSRTVQVIANSGQPVGQSRVEQPRQVLADETLLQEEGDSPKESDTTAQ</sequence>
<accession>A0A842HEG8</accession>
<feature type="region of interest" description="Disordered" evidence="1">
    <location>
        <begin position="1"/>
        <end position="39"/>
    </location>
</feature>
<feature type="compositionally biased region" description="Basic and acidic residues" evidence="1">
    <location>
        <begin position="1"/>
        <end position="10"/>
    </location>
</feature>
<comment type="caution">
    <text evidence="2">The sequence shown here is derived from an EMBL/GenBank/DDBJ whole genome shotgun (WGS) entry which is preliminary data.</text>
</comment>
<proteinExistence type="predicted"/>
<dbReference type="EMBL" id="JACHVB010000014">
    <property type="protein sequence ID" value="MBC2593721.1"/>
    <property type="molecule type" value="Genomic_DNA"/>
</dbReference>
<name>A0A842HEG8_9BACT</name>
<organism evidence="2 3">
    <name type="scientific">Ruficoccus amylovorans</name>
    <dbReference type="NCBI Taxonomy" id="1804625"/>
    <lineage>
        <taxon>Bacteria</taxon>
        <taxon>Pseudomonadati</taxon>
        <taxon>Verrucomicrobiota</taxon>
        <taxon>Opitutia</taxon>
        <taxon>Puniceicoccales</taxon>
        <taxon>Cerasicoccaceae</taxon>
        <taxon>Ruficoccus</taxon>
    </lineage>
</organism>
<feature type="compositionally biased region" description="Low complexity" evidence="1">
    <location>
        <begin position="13"/>
        <end position="25"/>
    </location>
</feature>
<evidence type="ECO:0000313" key="3">
    <source>
        <dbReference type="Proteomes" id="UP000546464"/>
    </source>
</evidence>
<protein>
    <submittedName>
        <fullName evidence="2">Uncharacterized protein</fullName>
    </submittedName>
</protein>
<evidence type="ECO:0000256" key="1">
    <source>
        <dbReference type="SAM" id="MobiDB-lite"/>
    </source>
</evidence>
<dbReference type="Gene3D" id="3.40.50.1000">
    <property type="entry name" value="HAD superfamily/HAD-like"/>
    <property type="match status" value="1"/>
</dbReference>
<gene>
    <name evidence="2" type="ORF">H5P28_05540</name>
</gene>
<dbReference type="AlphaFoldDB" id="A0A842HEG8"/>